<keyword evidence="3" id="KW-1185">Reference proteome</keyword>
<accession>W7HZ62</accession>
<dbReference type="OrthoDB" id="509124at2759"/>
<reference evidence="2 3" key="1">
    <citation type="submission" date="2013-05" db="EMBL/GenBank/DDBJ databases">
        <title>Drechslerella stenobrocha genome reveals carnivorous origination and mechanical trapping mechanism of predatory fungi.</title>
        <authorList>
            <person name="Liu X."/>
            <person name="Zhang W."/>
            <person name="Liu K."/>
        </authorList>
    </citation>
    <scope>NUCLEOTIDE SEQUENCE [LARGE SCALE GENOMIC DNA]</scope>
    <source>
        <strain evidence="2 3">248</strain>
    </source>
</reference>
<dbReference type="Gene3D" id="3.30.530.20">
    <property type="match status" value="1"/>
</dbReference>
<dbReference type="HOGENOM" id="CLU_069867_0_0_1"/>
<protein>
    <recommendedName>
        <fullName evidence="4">Coenzyme Q-binding protein COQ10 START domain-containing protein</fullName>
    </recommendedName>
</protein>
<feature type="region of interest" description="Disordered" evidence="1">
    <location>
        <begin position="1"/>
        <end position="30"/>
    </location>
</feature>
<feature type="compositionally biased region" description="Basic and acidic residues" evidence="1">
    <location>
        <begin position="1"/>
        <end position="10"/>
    </location>
</feature>
<dbReference type="EMBL" id="KI966427">
    <property type="protein sequence ID" value="EWC45472.1"/>
    <property type="molecule type" value="Genomic_DNA"/>
</dbReference>
<dbReference type="Proteomes" id="UP000024837">
    <property type="component" value="Unassembled WGS sequence"/>
</dbReference>
<name>W7HZ62_9PEZI</name>
<proteinExistence type="predicted"/>
<dbReference type="AlphaFoldDB" id="W7HZ62"/>
<evidence type="ECO:0000256" key="1">
    <source>
        <dbReference type="SAM" id="MobiDB-lite"/>
    </source>
</evidence>
<dbReference type="InterPro" id="IPR023393">
    <property type="entry name" value="START-like_dom_sf"/>
</dbReference>
<evidence type="ECO:0008006" key="4">
    <source>
        <dbReference type="Google" id="ProtNLM"/>
    </source>
</evidence>
<sequence length="190" mass="21051">MSAAKDSEPRKRQRIQQPGRPTPSFSDGGYFTVSSAPVKIAGSKQQIIQTLLRFEAYHTWNNFVPQVTDIEGLDRAADGGSNGGVRVGTKFTMHARLFASLPCLTKETAEEVTVINEDAGKVAWGPVTKTAERVHLVTEADYGTCNYESYITFQKTPTNVAVRWLLPLALQMRFDEWAADLKAAVEAQNW</sequence>
<evidence type="ECO:0000313" key="3">
    <source>
        <dbReference type="Proteomes" id="UP000024837"/>
    </source>
</evidence>
<organism evidence="2 3">
    <name type="scientific">Drechslerella stenobrocha 248</name>
    <dbReference type="NCBI Taxonomy" id="1043628"/>
    <lineage>
        <taxon>Eukaryota</taxon>
        <taxon>Fungi</taxon>
        <taxon>Dikarya</taxon>
        <taxon>Ascomycota</taxon>
        <taxon>Pezizomycotina</taxon>
        <taxon>Orbiliomycetes</taxon>
        <taxon>Orbiliales</taxon>
        <taxon>Orbiliaceae</taxon>
        <taxon>Drechslerella</taxon>
    </lineage>
</organism>
<evidence type="ECO:0000313" key="2">
    <source>
        <dbReference type="EMBL" id="EWC45472.1"/>
    </source>
</evidence>
<dbReference type="SUPFAM" id="SSF55961">
    <property type="entry name" value="Bet v1-like"/>
    <property type="match status" value="1"/>
</dbReference>
<gene>
    <name evidence="2" type="ORF">DRE_00871</name>
</gene>